<dbReference type="KEGG" id="hdh:G5B40_20075"/>
<evidence type="ECO:0008006" key="4">
    <source>
        <dbReference type="Google" id="ProtNLM"/>
    </source>
</evidence>
<feature type="chain" id="PRO_5029642793" description="Lipoprotein" evidence="1">
    <location>
        <begin position="22"/>
        <end position="195"/>
    </location>
</feature>
<feature type="signal peptide" evidence="1">
    <location>
        <begin position="1"/>
        <end position="21"/>
    </location>
</feature>
<keyword evidence="1" id="KW-0732">Signal</keyword>
<name>A0A7M3T6B1_9RHOB</name>
<evidence type="ECO:0000313" key="2">
    <source>
        <dbReference type="EMBL" id="QIE57542.1"/>
    </source>
</evidence>
<keyword evidence="3" id="KW-1185">Reference proteome</keyword>
<dbReference type="AlphaFoldDB" id="A0A7M3T6B1"/>
<dbReference type="Proteomes" id="UP000503336">
    <property type="component" value="Chromosome"/>
</dbReference>
<sequence>MSDLTKLGQAALAAAVLTACAQAPSSETQPAPAHAAASPADVNAIGDRFAGYFRDRCALPIKAGDAPDTAGLIPATAEVIARFPKVPDYEELSGRDLSFWMAPDDSQGAVILVIEEGPEGERCAAVTEAFSTEQFAGLLKKTYPEYLGEASDDSVVNARAFLDDAGDSTRSVIYSSYHDAKTRVSAGVVSLSEAD</sequence>
<protein>
    <recommendedName>
        <fullName evidence="4">Lipoprotein</fullName>
    </recommendedName>
</protein>
<accession>A0A7M3T6B1</accession>
<evidence type="ECO:0000313" key="3">
    <source>
        <dbReference type="Proteomes" id="UP000503336"/>
    </source>
</evidence>
<reference evidence="2 3" key="1">
    <citation type="submission" date="2020-02" db="EMBL/GenBank/DDBJ databases">
        <title>complete genome sequence of Rhodobacteraceae bacterium.</title>
        <authorList>
            <person name="Park J."/>
            <person name="Kim Y.-S."/>
            <person name="Kim K.-H."/>
        </authorList>
    </citation>
    <scope>NUCLEOTIDE SEQUENCE [LARGE SCALE GENOMIC DNA]</scope>
    <source>
        <strain evidence="2 3">RR4-56</strain>
    </source>
</reference>
<dbReference type="RefSeq" id="WP_165102661.1">
    <property type="nucleotide sequence ID" value="NZ_CP049056.1"/>
</dbReference>
<evidence type="ECO:0000256" key="1">
    <source>
        <dbReference type="SAM" id="SignalP"/>
    </source>
</evidence>
<proteinExistence type="predicted"/>
<gene>
    <name evidence="2" type="ORF">G5B40_20075</name>
</gene>
<dbReference type="EMBL" id="CP049056">
    <property type="protein sequence ID" value="QIE57542.1"/>
    <property type="molecule type" value="Genomic_DNA"/>
</dbReference>
<organism evidence="2 3">
    <name type="scientific">Pikeienuella piscinae</name>
    <dbReference type="NCBI Taxonomy" id="2748098"/>
    <lineage>
        <taxon>Bacteria</taxon>
        <taxon>Pseudomonadati</taxon>
        <taxon>Pseudomonadota</taxon>
        <taxon>Alphaproteobacteria</taxon>
        <taxon>Rhodobacterales</taxon>
        <taxon>Paracoccaceae</taxon>
        <taxon>Pikeienuella</taxon>
    </lineage>
</organism>
<dbReference type="PROSITE" id="PS51257">
    <property type="entry name" value="PROKAR_LIPOPROTEIN"/>
    <property type="match status" value="1"/>
</dbReference>